<dbReference type="Pfam" id="PF12733">
    <property type="entry name" value="Cadherin-like"/>
    <property type="match status" value="7"/>
</dbReference>
<sequence>MKYKRIIALMFIFLATIIMNIQSTSAVSAKMEIYFEIGGQKNFTKAYLDQQYFEDPYDGDVVRADIYAVSLTGSTERLTNIQFDFSSNSKLQGISYVETLGTYVPFAGGRPENWFDSGTLNNSVILATSGGADASITTTPVKLATVLIKYNKNDPAENLEIEMIMEAASWDSGTIEYTGTDISLASIIIGDPNSTPDATLSALNITGTTTSKVYPFNVSATEVEGKITQNITIDYQDSIGGLTINPVFTKTSLGSSNYVKTESKASTNYQTGDTITITTTDGDATKIYEIKLTVSSESTNTGIELKLAQGDLGTITFNSVDNRYEIVTPFTENDIKILATTAYPFATLDKNEIRVTNIEQDVFTHIGDFNVTAENGSTTTNYPVYVKREKGSSDANIKIITNEYPQGLAPVGNVFTINYPHTKTSLSFQIAKNQTGQTIKYKEVGTTTYKDYTTGIISKSSLETGETYSYEVVVTPESQFPDEVVTYIVNFVIEPSNDTSIKTGDIKVQESGLTAINLNITNLVYTVSNNSSEFVTLTIDPGSKREAKIGEGTYQSAQLIHQISVARLNYGTNNFILTIKAQDGTEKEYTIKIEKKSDQAELESIIFRTDDGTVIANLDDFTFISSENKYTYSFDYGLFPSNLKLETKTSTKSIIKGTTTNQLITPLDFSGMYEVIKTTSLEVTSENGAVVKNYTIQITRTAADSNNDISAINIGGLPFSQFQIGDSNVTYNKVIVEPVGGINTLNFEVLLPTTSKATIKVGSTTFTKNETGRYSTNIPFVRGIEQNVTIIVTAQNGEKNTIIIPFVVATNDTTLKSLNIEGTDFVFDPAKLNNTININYSFNSNVTITASPQNVDSKVYIDGQVRINDTYVKAIGNGTTTFKVWVESEAGTKGSEYVINIVRAQAKTDNSLESFVLKTNNGEIIDLSFLSSKTNYTVTIDDRDELWPLIYSAEVNEQNYAYIGTKGTTSLIDQQFNVLSGATSNLTIQVYSEGGVLKTYTISIKRANDVKTFESVTVSGTGFVTQTFTAQEFISGVLDIGNIAYNVDRLNITFNMVDGSKSMITSNFIGDNQTGIWLFSKTGVIEGQFRVKSQAGNFGEYLKIRVNRQVAQSHKNLDDLEVMVNGNNILLDFDPTTNTYTLRVDRQVNTVTFVATVLSSDRSSVQTPFSLTDTSGLNHRYTYTYNLNDPAAQPSNVIDIIVKAEDGTSNTYKVTICRKNVEIGIDNIVIKNGSTVIYTGDILSVPNLGEFDFQTNQLTFIVTPKDRFARISFNGGTTLFADEDGLITYTHTLVVGTNQIITLRIQSDLLSTEYAAEAKSQNYNFTYTRKAASTLAELDSLEIIVGGINLLDGVFDSSIIRYEGEYLRVDRTHMSVQISAVGKEFSTVTGLGIKEIKPGITNRYTITVTSQSGTHSKEYTVYIVSKNDDHEINNIKGNSNDIGFIDSEFEYTLDNVLYTVSSLPIHVVLNDTFANYYVNGVKNATSIPLQYGNNIIEIYGESEYGTKSGNTYRLNVYRNEPYKDTDISSLSITNISNSQNITYKADGTNYLVELPDTSSISNVKVDIELKNTDKQVLESTFNLSNIVLTYNGEGGLDQTITFKVSAEDNSTKTYQIRFVKNIVLSSDNSLSNVSIKNQDNQVVTFPFDELLANNSVVLNLPYSQKSLNIEITPTHNKAQVTPNKLNNISLVVGENTFEFSITAEDGTVSDPYTITIHRQAASKEINLNNLTVTDPLNSGLYLLGLDTLSPKGITFNPTTKTYNIKLDETYINEEIIINIVKGHIAQTITGPINAPLTLNHGTNRFEIFIKAEDETVTQGKYTIIIEVLYKSNSLQSLTVDGKALTVQDVNYFDTEKESVTITPVLTHQAHGSFVIKDSLGNVVTNTPNLNFDENVFTIEIKNEYGEIVKTHTLEITRLKSSEKTLSNVSLIGSNGTNYITFDPLTLTYTVEVPQNVEHVTLGAIIPAKATATGLGKYIINLDETITITFKVTAEDGSESEIYTIGVTRRALSTNNHLEEISIIDTLDPTNYLIGISGKNPDIVFDKTTNNYVINLGLEYLDIKYRNLIIRYVKSDTYQTVDKTNPSTLTLNKGANVFVVTVLAEDSINTQPFIYTITINVLNKENDLKHLTINGDVQDTSSNEIHYTTEEEQANILSESLFNDGSIILKDKVGKVITSPLNLEMGENKVSVEVLNAYNEVVQVYEVIITRLASSDNEFTATLTGTSGAQLLNFDKDIETYNINVDYLTTEVTLAIVKNAKATSFGEGVYTLVSGETKEITFYVEAENGDVSPLYTVYVTRLFNTEDKLANLGIKTNLEDLLTTANFDPENNLYQFSLNEYHTNVTFSYIANYGQTLSGTPFNVAQPLTHGLNVFEIEVQPEDLAIEAFIIRVEITIINSEINLQNLFIDGVDRLLPGESIIRLEDVSSDKKTLDIEAVLTDLYGTVKINGNLSEHFILDILPGENTIKIDVTSEDGSTTKTYTVLVKQLLDDLDTLDNILVKTQDNLYLLGDASVNPQIVFDALTNTYKFVVNETVEHIMIDVTNASTKQTVTGDLRIPLNIKHGINRFEISVQPEDLNKPARTYLIEVEKVNDEILIDQLLVGQTDIYEEGVLDYVMDSVTNDQKTIKVIPMISNFGTYVIYDTEGNLVQDHDVNLSFGQNTIRIVFTSESGKTTKTITLTIEQTYSSDNQIIDVRFFDASTNINRLNFDPEITTYDLEFPASTTIARLRVETHNKALVFINGVQEINTRKDFNLTSGNTITVKFYVIAENGDKGIEYTINVYKRKATDPVLSDNTNLLDVTIEIPINKLIFDFDPTIYEYNIQLPFGHDEMYIKGHTESKAATVFGEGAYALIPGLTKVIRLRVTAEDGTVAEKEYKFNITRALPNTDTTLKTLVIEDVNGNILAFDQSIFNPENRTYNITLNDDMKLNTVHVLAEKNHETQILYNTGIIQLHGEVEGYYNTIITVTVVAEDGSIGEYIIYVLHDLDFASLAEVKDISILGDDGISYFGLEFKNNIYVYEDILVPFNVDTTRLIVQTIGNVIYLDASNTEIEDNRLQSFGVGSQIVYRFRIESTNGSNTSEVYTIYVNRQLPDTNSLLETLEINGEMVRGFNPDIFEYTIVHPLQFEKYLDIYGVSQSDNSTVKGNDVYTLIEGQTRTITIEVKAQSGDVSSYKLHISYVNSNALLGELTVYEMIGEHDIQNTIPLLDDTLEYTIIIGKHTRYVNIKGFAKDQGGASIRGFGIREIGSEDTVVHITVTSGDGLEELTYVLTLRRDTSLSNLKEITLLQINNEEVITSDENDPFVYKYSLSNGTQSVKLNAVANNSSKVSINGSDFSTNNMGEIILTDIQESQVIKISVQAEDGSIQHYMVIIERVQQPSLLLTILLIISIILWVIAAMTYILKRIRKNNKKDKNQLIF</sequence>
<feature type="domain" description="Cadherin-like beta-sandwich-like" evidence="3">
    <location>
        <begin position="1119"/>
        <end position="1218"/>
    </location>
</feature>
<dbReference type="InterPro" id="IPR025883">
    <property type="entry name" value="Cadherin-like_domain"/>
</dbReference>
<dbReference type="RefSeq" id="WP_143215637.1">
    <property type="nucleotide sequence ID" value="NZ_JACAOE010000001.1"/>
</dbReference>
<evidence type="ECO:0000259" key="3">
    <source>
        <dbReference type="Pfam" id="PF12733"/>
    </source>
</evidence>
<name>A0A553IGY5_ACHLA</name>
<dbReference type="Proteomes" id="UP000315938">
    <property type="component" value="Unassembled WGS sequence"/>
</dbReference>
<gene>
    <name evidence="4" type="ORF">FNV44_00010</name>
</gene>
<keyword evidence="1" id="KW-0472">Membrane</keyword>
<feature type="domain" description="Cadherin-like beta-sandwich-like" evidence="3">
    <location>
        <begin position="1439"/>
        <end position="1518"/>
    </location>
</feature>
<accession>A0A553IGY5</accession>
<reference evidence="4 5" key="1">
    <citation type="submission" date="2019-07" db="EMBL/GenBank/DDBJ databases">
        <title>Genome sequence of Acholeplasma laidlawii strain with increased resistance to erythromycin.</title>
        <authorList>
            <person name="Medvedeva E.S."/>
            <person name="Baranova N.B."/>
            <person name="Siniagina M.N."/>
            <person name="Mouzykantov A."/>
            <person name="Chernova O.A."/>
            <person name="Chernov V.M."/>
        </authorList>
    </citation>
    <scope>NUCLEOTIDE SEQUENCE [LARGE SCALE GENOMIC DNA]</scope>
    <source>
        <strain evidence="4 5">PG8REry</strain>
    </source>
</reference>
<keyword evidence="2" id="KW-0732">Signal</keyword>
<evidence type="ECO:0000256" key="2">
    <source>
        <dbReference type="SAM" id="SignalP"/>
    </source>
</evidence>
<protein>
    <submittedName>
        <fullName evidence="4">Cadherin-like beta sandwich domain-containing protein</fullName>
    </submittedName>
</protein>
<proteinExistence type="predicted"/>
<feature type="transmembrane region" description="Helical" evidence="1">
    <location>
        <begin position="3382"/>
        <end position="3404"/>
    </location>
</feature>
<feature type="domain" description="Cadherin-like beta-sandwich-like" evidence="3">
    <location>
        <begin position="2425"/>
        <end position="2486"/>
    </location>
</feature>
<organism evidence="4 5">
    <name type="scientific">Acholeplasma laidlawii</name>
    <dbReference type="NCBI Taxonomy" id="2148"/>
    <lineage>
        <taxon>Bacteria</taxon>
        <taxon>Bacillati</taxon>
        <taxon>Mycoplasmatota</taxon>
        <taxon>Mollicutes</taxon>
        <taxon>Acholeplasmatales</taxon>
        <taxon>Acholeplasmataceae</taxon>
        <taxon>Acholeplasma</taxon>
    </lineage>
</organism>
<comment type="caution">
    <text evidence="4">The sequence shown here is derived from an EMBL/GenBank/DDBJ whole genome shotgun (WGS) entry which is preliminary data.</text>
</comment>
<evidence type="ECO:0000313" key="4">
    <source>
        <dbReference type="EMBL" id="TRX99459.1"/>
    </source>
</evidence>
<feature type="domain" description="Cadherin-like beta-sandwich-like" evidence="3">
    <location>
        <begin position="1937"/>
        <end position="2009"/>
    </location>
</feature>
<feature type="domain" description="Cadherin-like beta-sandwich-like" evidence="3">
    <location>
        <begin position="815"/>
        <end position="903"/>
    </location>
</feature>
<dbReference type="EMBL" id="VKID01000001">
    <property type="protein sequence ID" value="TRX99459.1"/>
    <property type="molecule type" value="Genomic_DNA"/>
</dbReference>
<feature type="signal peptide" evidence="2">
    <location>
        <begin position="1"/>
        <end position="26"/>
    </location>
</feature>
<feature type="chain" id="PRO_5022127906" evidence="2">
    <location>
        <begin position="27"/>
        <end position="3420"/>
    </location>
</feature>
<feature type="domain" description="Cadherin-like beta-sandwich-like" evidence="3">
    <location>
        <begin position="2609"/>
        <end position="2684"/>
    </location>
</feature>
<keyword evidence="1" id="KW-1133">Transmembrane helix</keyword>
<keyword evidence="1" id="KW-0812">Transmembrane</keyword>
<evidence type="ECO:0000313" key="5">
    <source>
        <dbReference type="Proteomes" id="UP000315938"/>
    </source>
</evidence>
<feature type="domain" description="Cadherin-like beta-sandwich-like" evidence="3">
    <location>
        <begin position="2706"/>
        <end position="2785"/>
    </location>
</feature>
<evidence type="ECO:0000256" key="1">
    <source>
        <dbReference type="SAM" id="Phobius"/>
    </source>
</evidence>